<feature type="modified residue" description="4-aspartylphosphate" evidence="3">
    <location>
        <position position="60"/>
    </location>
</feature>
<name>A0ABY5VGG9_9FIRM</name>
<keyword evidence="3" id="KW-0597">Phosphoprotein</keyword>
<evidence type="ECO:0000256" key="3">
    <source>
        <dbReference type="PROSITE-ProRule" id="PRU00169"/>
    </source>
</evidence>
<dbReference type="PANTHER" id="PTHR37299">
    <property type="entry name" value="TRANSCRIPTIONAL REGULATOR-RELATED"/>
    <property type="match status" value="1"/>
</dbReference>
<evidence type="ECO:0000256" key="2">
    <source>
        <dbReference type="ARBA" id="ARBA00024867"/>
    </source>
</evidence>
<dbReference type="Gene3D" id="3.40.50.2300">
    <property type="match status" value="1"/>
</dbReference>
<accession>A0ABY5VGG9</accession>
<evidence type="ECO:0000313" key="6">
    <source>
        <dbReference type="EMBL" id="UWP59397.1"/>
    </source>
</evidence>
<dbReference type="Pfam" id="PF04397">
    <property type="entry name" value="LytTR"/>
    <property type="match status" value="1"/>
</dbReference>
<organism evidence="6 7">
    <name type="scientific">Ruminococcus gauvreauii</name>
    <dbReference type="NCBI Taxonomy" id="438033"/>
    <lineage>
        <taxon>Bacteria</taxon>
        <taxon>Bacillati</taxon>
        <taxon>Bacillota</taxon>
        <taxon>Clostridia</taxon>
        <taxon>Eubacteriales</taxon>
        <taxon>Oscillospiraceae</taxon>
        <taxon>Ruminococcus</taxon>
    </lineage>
</organism>
<keyword evidence="7" id="KW-1185">Reference proteome</keyword>
<comment type="function">
    <text evidence="2">May play the central regulatory role in sporulation. It may be an element of the effector pathway responsible for the activation of sporulation genes in response to nutritional stress. Spo0A may act in concert with spo0H (a sigma factor) to control the expression of some genes that are critical to the sporulation process.</text>
</comment>
<dbReference type="SMART" id="SM00448">
    <property type="entry name" value="REC"/>
    <property type="match status" value="1"/>
</dbReference>
<dbReference type="Proteomes" id="UP001060164">
    <property type="component" value="Chromosome"/>
</dbReference>
<feature type="domain" description="HTH LytTR-type" evidence="5">
    <location>
        <begin position="134"/>
        <end position="233"/>
    </location>
</feature>
<evidence type="ECO:0000259" key="5">
    <source>
        <dbReference type="PROSITE" id="PS50930"/>
    </source>
</evidence>
<dbReference type="SUPFAM" id="SSF52172">
    <property type="entry name" value="CheY-like"/>
    <property type="match status" value="1"/>
</dbReference>
<dbReference type="InterPro" id="IPR011006">
    <property type="entry name" value="CheY-like_superfamily"/>
</dbReference>
<dbReference type="PANTHER" id="PTHR37299:SF1">
    <property type="entry name" value="STAGE 0 SPORULATION PROTEIN A HOMOLOG"/>
    <property type="match status" value="1"/>
</dbReference>
<sequence length="239" mass="27383">MIRIAVCDDDADDVLKNKNILEKCLAQEKAVAEICTYASGEMLTCDILDDHQYFDLILLDIEMPGISGMEIVQRIKSELSEVRVIFITSHVQYAIDSFELNIFRYVPKADLEKRLPYAVSDALKLLLLEDSKYYTVQTANRMEKVSFRDILYIQREGKNAVITTFHGTILVRKSLLTVYEELNAEEFLFIERGCIVNLIHISQIKNSSVRLNNGTTLSISRSHLQEVKLAVNSYWGEHI</sequence>
<feature type="domain" description="Response regulatory" evidence="4">
    <location>
        <begin position="3"/>
        <end position="123"/>
    </location>
</feature>
<reference evidence="6" key="1">
    <citation type="journal article" date="2022" name="Cell">
        <title>Design, construction, and in vivo augmentation of a complex gut microbiome.</title>
        <authorList>
            <person name="Cheng A.G."/>
            <person name="Ho P.Y."/>
            <person name="Aranda-Diaz A."/>
            <person name="Jain S."/>
            <person name="Yu F.B."/>
            <person name="Meng X."/>
            <person name="Wang M."/>
            <person name="Iakiviak M."/>
            <person name="Nagashima K."/>
            <person name="Zhao A."/>
            <person name="Murugkar P."/>
            <person name="Patil A."/>
            <person name="Atabakhsh K."/>
            <person name="Weakley A."/>
            <person name="Yan J."/>
            <person name="Brumbaugh A.R."/>
            <person name="Higginbottom S."/>
            <person name="Dimas A."/>
            <person name="Shiver A.L."/>
            <person name="Deutschbauer A."/>
            <person name="Neff N."/>
            <person name="Sonnenburg J.L."/>
            <person name="Huang K.C."/>
            <person name="Fischbach M.A."/>
        </authorList>
    </citation>
    <scope>NUCLEOTIDE SEQUENCE</scope>
    <source>
        <strain evidence="6">DSM 19829</strain>
    </source>
</reference>
<dbReference type="InterPro" id="IPR046947">
    <property type="entry name" value="LytR-like"/>
</dbReference>
<dbReference type="SMART" id="SM00850">
    <property type="entry name" value="LytTR"/>
    <property type="match status" value="1"/>
</dbReference>
<dbReference type="Pfam" id="PF00072">
    <property type="entry name" value="Response_reg"/>
    <property type="match status" value="1"/>
</dbReference>
<evidence type="ECO:0000259" key="4">
    <source>
        <dbReference type="PROSITE" id="PS50110"/>
    </source>
</evidence>
<dbReference type="GO" id="GO:0003677">
    <property type="term" value="F:DNA binding"/>
    <property type="evidence" value="ECO:0007669"/>
    <property type="project" value="UniProtKB-KW"/>
</dbReference>
<keyword evidence="6" id="KW-0238">DNA-binding</keyword>
<dbReference type="PROSITE" id="PS50110">
    <property type="entry name" value="RESPONSE_REGULATORY"/>
    <property type="match status" value="1"/>
</dbReference>
<protein>
    <recommendedName>
        <fullName evidence="1">Stage 0 sporulation protein A homolog</fullName>
    </recommendedName>
</protein>
<dbReference type="InterPro" id="IPR001789">
    <property type="entry name" value="Sig_transdc_resp-reg_receiver"/>
</dbReference>
<dbReference type="RefSeq" id="WP_028528008.1">
    <property type="nucleotide sequence ID" value="NZ_CABLBR010000006.1"/>
</dbReference>
<evidence type="ECO:0000256" key="1">
    <source>
        <dbReference type="ARBA" id="ARBA00018672"/>
    </source>
</evidence>
<dbReference type="InterPro" id="IPR007492">
    <property type="entry name" value="LytTR_DNA-bd_dom"/>
</dbReference>
<dbReference type="Gene3D" id="2.40.50.1020">
    <property type="entry name" value="LytTr DNA-binding domain"/>
    <property type="match status" value="1"/>
</dbReference>
<dbReference type="EMBL" id="CP102290">
    <property type="protein sequence ID" value="UWP59397.1"/>
    <property type="molecule type" value="Genomic_DNA"/>
</dbReference>
<gene>
    <name evidence="6" type="ORF">NQ502_18895</name>
</gene>
<dbReference type="PROSITE" id="PS50930">
    <property type="entry name" value="HTH_LYTTR"/>
    <property type="match status" value="1"/>
</dbReference>
<evidence type="ECO:0000313" key="7">
    <source>
        <dbReference type="Proteomes" id="UP001060164"/>
    </source>
</evidence>
<proteinExistence type="predicted"/>